<keyword evidence="5 9" id="KW-0812">Transmembrane</keyword>
<dbReference type="RefSeq" id="WP_261897454.1">
    <property type="nucleotide sequence ID" value="NZ_AP024896.1"/>
</dbReference>
<dbReference type="PROSITE" id="PS50928">
    <property type="entry name" value="ABC_TM1"/>
    <property type="match status" value="1"/>
</dbReference>
<sequence>MMNNGIRRHNVDPRDVSTVKRKVPLGTFIGALIVILVGLKLLTLIATNPNFEWNTVSEYLFNDAVMSGLKMTLVLSCIAMVIGIVIGLFLAIAKISHNPILRYLSSLYIWIFRGTPLLVQLLFWYNLSSLFPELSLAIPFGPTLSSWNTNDVITPLTAALAGLALNEAAYMAEIIRGGLVSVDDKQFETAHSFGMSKARVYRRIIIPQAMKSIVPPTSNQLINMVKATSMVSMIAMGDLLHEVQNIYNSNFKVIPLLMVAVLWYLFITSILSVVQNFIESYYNRSDRYQSKPSWIRRLFTPTRTATVASKPVATKTTDTVKPAPKRVPHAVAANQMNQGVAHE</sequence>
<evidence type="ECO:0000259" key="10">
    <source>
        <dbReference type="PROSITE" id="PS50928"/>
    </source>
</evidence>
<dbReference type="SUPFAM" id="SSF161098">
    <property type="entry name" value="MetI-like"/>
    <property type="match status" value="1"/>
</dbReference>
<organism evidence="11 12">
    <name type="scientific">Vibrio porteresiae DSM 19223</name>
    <dbReference type="NCBI Taxonomy" id="1123496"/>
    <lineage>
        <taxon>Bacteria</taxon>
        <taxon>Pseudomonadati</taxon>
        <taxon>Pseudomonadota</taxon>
        <taxon>Gammaproteobacteria</taxon>
        <taxon>Vibrionales</taxon>
        <taxon>Vibrionaceae</taxon>
        <taxon>Vibrio</taxon>
    </lineage>
</organism>
<evidence type="ECO:0000256" key="1">
    <source>
        <dbReference type="ARBA" id="ARBA00004429"/>
    </source>
</evidence>
<evidence type="ECO:0000256" key="4">
    <source>
        <dbReference type="ARBA" id="ARBA00022475"/>
    </source>
</evidence>
<evidence type="ECO:0000313" key="11">
    <source>
        <dbReference type="EMBL" id="WPC75469.1"/>
    </source>
</evidence>
<protein>
    <submittedName>
        <fullName evidence="11">Amino acid ABC transporter permease</fullName>
    </submittedName>
</protein>
<evidence type="ECO:0000256" key="8">
    <source>
        <dbReference type="ARBA" id="ARBA00023136"/>
    </source>
</evidence>
<evidence type="ECO:0000256" key="6">
    <source>
        <dbReference type="ARBA" id="ARBA00022970"/>
    </source>
</evidence>
<dbReference type="NCBIfam" id="TIGR01726">
    <property type="entry name" value="HEQRo_perm_3TM"/>
    <property type="match status" value="1"/>
</dbReference>
<dbReference type="Gene3D" id="1.10.3720.10">
    <property type="entry name" value="MetI-like"/>
    <property type="match status" value="1"/>
</dbReference>
<dbReference type="InterPro" id="IPR043429">
    <property type="entry name" value="ArtM/GltK/GlnP/TcyL/YhdX-like"/>
</dbReference>
<reference evidence="11 12" key="1">
    <citation type="submission" date="2023-11" db="EMBL/GenBank/DDBJ databases">
        <title>Plant-associative lifestyle of Vibrio porteresiae and its evolutionary dynamics.</title>
        <authorList>
            <person name="Rameshkumar N."/>
            <person name="Kirti K."/>
        </authorList>
    </citation>
    <scope>NUCLEOTIDE SEQUENCE [LARGE SCALE GENOMIC DNA]</scope>
    <source>
        <strain evidence="11 12">MSSRF30</strain>
    </source>
</reference>
<keyword evidence="8 9" id="KW-0472">Membrane</keyword>
<evidence type="ECO:0000256" key="9">
    <source>
        <dbReference type="RuleBase" id="RU363032"/>
    </source>
</evidence>
<gene>
    <name evidence="11" type="ORF">R8Z52_21305</name>
</gene>
<evidence type="ECO:0000256" key="3">
    <source>
        <dbReference type="ARBA" id="ARBA00022448"/>
    </source>
</evidence>
<accession>A0ABZ0QGC0</accession>
<feature type="transmembrane region" description="Helical" evidence="9">
    <location>
        <begin position="23"/>
        <end position="46"/>
    </location>
</feature>
<feature type="transmembrane region" description="Helical" evidence="9">
    <location>
        <begin position="107"/>
        <end position="127"/>
    </location>
</feature>
<feature type="transmembrane region" description="Helical" evidence="9">
    <location>
        <begin position="73"/>
        <end position="95"/>
    </location>
</feature>
<keyword evidence="3 9" id="KW-0813">Transport</keyword>
<keyword evidence="4" id="KW-1003">Cell membrane</keyword>
<evidence type="ECO:0000256" key="2">
    <source>
        <dbReference type="ARBA" id="ARBA00010072"/>
    </source>
</evidence>
<evidence type="ECO:0000313" key="12">
    <source>
        <dbReference type="Proteomes" id="UP001304071"/>
    </source>
</evidence>
<dbReference type="EMBL" id="CP138204">
    <property type="protein sequence ID" value="WPC75469.1"/>
    <property type="molecule type" value="Genomic_DNA"/>
</dbReference>
<comment type="similarity">
    <text evidence="2">Belongs to the binding-protein-dependent transport system permease family. HisMQ subfamily.</text>
</comment>
<keyword evidence="6" id="KW-0029">Amino-acid transport</keyword>
<evidence type="ECO:0000256" key="5">
    <source>
        <dbReference type="ARBA" id="ARBA00022692"/>
    </source>
</evidence>
<dbReference type="Proteomes" id="UP001304071">
    <property type="component" value="Chromosome 2"/>
</dbReference>
<name>A0ABZ0QGC0_9VIBR</name>
<feature type="domain" description="ABC transmembrane type-1" evidence="10">
    <location>
        <begin position="69"/>
        <end position="275"/>
    </location>
</feature>
<dbReference type="Pfam" id="PF00528">
    <property type="entry name" value="BPD_transp_1"/>
    <property type="match status" value="1"/>
</dbReference>
<keyword evidence="12" id="KW-1185">Reference proteome</keyword>
<dbReference type="InterPro" id="IPR010065">
    <property type="entry name" value="AA_ABC_transptr_permease_3TM"/>
</dbReference>
<keyword evidence="7 9" id="KW-1133">Transmembrane helix</keyword>
<dbReference type="CDD" id="cd06261">
    <property type="entry name" value="TM_PBP2"/>
    <property type="match status" value="1"/>
</dbReference>
<dbReference type="InterPro" id="IPR000515">
    <property type="entry name" value="MetI-like"/>
</dbReference>
<dbReference type="PANTHER" id="PTHR30614:SF0">
    <property type="entry name" value="L-CYSTINE TRANSPORT SYSTEM PERMEASE PROTEIN TCYL"/>
    <property type="match status" value="1"/>
</dbReference>
<comment type="subcellular location">
    <subcellularLocation>
        <location evidence="1">Cell inner membrane</location>
        <topology evidence="1">Multi-pass membrane protein</topology>
    </subcellularLocation>
    <subcellularLocation>
        <location evidence="9">Cell membrane</location>
        <topology evidence="9">Multi-pass membrane protein</topology>
    </subcellularLocation>
</comment>
<feature type="transmembrane region" description="Helical" evidence="9">
    <location>
        <begin position="253"/>
        <end position="274"/>
    </location>
</feature>
<dbReference type="PANTHER" id="PTHR30614">
    <property type="entry name" value="MEMBRANE COMPONENT OF AMINO ACID ABC TRANSPORTER"/>
    <property type="match status" value="1"/>
</dbReference>
<dbReference type="InterPro" id="IPR035906">
    <property type="entry name" value="MetI-like_sf"/>
</dbReference>
<proteinExistence type="inferred from homology"/>
<evidence type="ECO:0000256" key="7">
    <source>
        <dbReference type="ARBA" id="ARBA00022989"/>
    </source>
</evidence>